<keyword evidence="1" id="KW-0175">Coiled coil</keyword>
<evidence type="ECO:0000313" key="4">
    <source>
        <dbReference type="EMBL" id="OBU01782.1"/>
    </source>
</evidence>
<organism evidence="4 5">
    <name type="scientific">Pseudogymnoascus verrucosus</name>
    <dbReference type="NCBI Taxonomy" id="342668"/>
    <lineage>
        <taxon>Eukaryota</taxon>
        <taxon>Fungi</taxon>
        <taxon>Dikarya</taxon>
        <taxon>Ascomycota</taxon>
        <taxon>Pezizomycotina</taxon>
        <taxon>Leotiomycetes</taxon>
        <taxon>Thelebolales</taxon>
        <taxon>Thelebolaceae</taxon>
        <taxon>Pseudogymnoascus</taxon>
    </lineage>
</organism>
<feature type="compositionally biased region" description="Basic and acidic residues" evidence="2">
    <location>
        <begin position="267"/>
        <end position="280"/>
    </location>
</feature>
<proteinExistence type="predicted"/>
<feature type="domain" description="BZIP" evidence="3">
    <location>
        <begin position="298"/>
        <end position="361"/>
    </location>
</feature>
<accession>A0A2P2SY50</accession>
<dbReference type="OrthoDB" id="5571888at2759"/>
<feature type="coiled-coil region" evidence="1">
    <location>
        <begin position="194"/>
        <end position="221"/>
    </location>
</feature>
<dbReference type="GO" id="GO:0003700">
    <property type="term" value="F:DNA-binding transcription factor activity"/>
    <property type="evidence" value="ECO:0007669"/>
    <property type="project" value="InterPro"/>
</dbReference>
<feature type="region of interest" description="Disordered" evidence="2">
    <location>
        <begin position="34"/>
        <end position="89"/>
    </location>
</feature>
<feature type="region of interest" description="Disordered" evidence="2">
    <location>
        <begin position="221"/>
        <end position="240"/>
    </location>
</feature>
<gene>
    <name evidence="4" type="ORF">VE01_00474</name>
</gene>
<sequence>MSSQSSQNAMSRSASQANCLDPLDSLLDLSSYETMTYGSPSISPSESSKSVSFRPTASTPTANTLLPPRQQSHAPPSHPYDAHKQQTGIPTGGLATTLAINNNSQMYAGYGYLSGVDNSDDFSDMGFNAGSASGSGSFDNLGMDIDYDSPTVDPAFFFPPLPSAADYASQTQTPVPATAVKVEASNVGRLWPGMHQQQAAMAKAEQQRKQQQMLIAQQQRHSAVPTQAAKARARPATDPIVEEKISQLLNSMRQNSEATSNGDEDVAEGHGHGGRSRKDEEDMDEDERLLASEEGKKLSSKERRQLRNKVSARAFRSRRKEYIGQLEGEIATRVNENTDLRNQNRELLSENKRLADLTRMLLSSPSFSGFLDTLSTNPNPVERQQQATPPVVEQQQQQQAPKDPNPYAQQQQQNLDMNINYAMIPDAAPLDFNLLDLNTHDFIYQPQVFSVHSVEEVRFDASVLSGKPSSTFEAEEDKLELPLFSAPALPEPVAAKSIETVEEADEEFDSDPMFSLFAPSSSSAASAPLPLDTAALIAAIQPAKEMLRFELVDWEESERRFLRVQRLGAGIEAVVARLEGLGLE</sequence>
<dbReference type="STRING" id="342668.A0A2P2SY50"/>
<dbReference type="PANTHER" id="PTHR37616">
    <property type="entry name" value="BZIP TRANSCRIPTION FACTOR 60-LIKE"/>
    <property type="match status" value="1"/>
</dbReference>
<dbReference type="Proteomes" id="UP000091956">
    <property type="component" value="Unassembled WGS sequence"/>
</dbReference>
<dbReference type="SUPFAM" id="SSF57959">
    <property type="entry name" value="Leucine zipper domain"/>
    <property type="match status" value="1"/>
</dbReference>
<evidence type="ECO:0000259" key="3">
    <source>
        <dbReference type="PROSITE" id="PS50217"/>
    </source>
</evidence>
<feature type="region of interest" description="Disordered" evidence="2">
    <location>
        <begin position="251"/>
        <end position="314"/>
    </location>
</feature>
<feature type="compositionally biased region" description="Polar residues" evidence="2">
    <location>
        <begin position="53"/>
        <end position="74"/>
    </location>
</feature>
<dbReference type="CDD" id="cd14810">
    <property type="entry name" value="bZIP_u1"/>
    <property type="match status" value="1"/>
</dbReference>
<dbReference type="Pfam" id="PF00170">
    <property type="entry name" value="bZIP_1"/>
    <property type="match status" value="1"/>
</dbReference>
<feature type="compositionally biased region" description="Low complexity" evidence="2">
    <location>
        <begin position="39"/>
        <end position="52"/>
    </location>
</feature>
<feature type="region of interest" description="Disordered" evidence="2">
    <location>
        <begin position="371"/>
        <end position="409"/>
    </location>
</feature>
<evidence type="ECO:0000313" key="5">
    <source>
        <dbReference type="Proteomes" id="UP000091956"/>
    </source>
</evidence>
<evidence type="ECO:0000256" key="2">
    <source>
        <dbReference type="SAM" id="MobiDB-lite"/>
    </source>
</evidence>
<keyword evidence="5" id="KW-1185">Reference proteome</keyword>
<dbReference type="SMART" id="SM00338">
    <property type="entry name" value="BRLZ"/>
    <property type="match status" value="1"/>
</dbReference>
<dbReference type="PROSITE" id="PS50217">
    <property type="entry name" value="BZIP"/>
    <property type="match status" value="1"/>
</dbReference>
<evidence type="ECO:0000256" key="1">
    <source>
        <dbReference type="SAM" id="Coils"/>
    </source>
</evidence>
<feature type="compositionally biased region" description="Basic and acidic residues" evidence="2">
    <location>
        <begin position="288"/>
        <end position="305"/>
    </location>
</feature>
<feature type="compositionally biased region" description="Polar residues" evidence="2">
    <location>
        <begin position="371"/>
        <end position="383"/>
    </location>
</feature>
<dbReference type="InterPro" id="IPR046347">
    <property type="entry name" value="bZIP_sf"/>
</dbReference>
<name>A0A2P2SY50_9PEZI</name>
<dbReference type="PANTHER" id="PTHR37616:SF2">
    <property type="entry name" value="BZIP DOMAIN-CONTAINING PROTEIN"/>
    <property type="match status" value="1"/>
</dbReference>
<feature type="compositionally biased region" description="Low complexity" evidence="2">
    <location>
        <begin position="384"/>
        <end position="401"/>
    </location>
</feature>
<dbReference type="EMBL" id="KV460206">
    <property type="protein sequence ID" value="OBU01782.1"/>
    <property type="molecule type" value="Genomic_DNA"/>
</dbReference>
<protein>
    <recommendedName>
        <fullName evidence="3">BZIP domain-containing protein</fullName>
    </recommendedName>
</protein>
<dbReference type="RefSeq" id="XP_018135514.1">
    <property type="nucleotide sequence ID" value="XM_018270005.2"/>
</dbReference>
<dbReference type="InterPro" id="IPR004827">
    <property type="entry name" value="bZIP"/>
</dbReference>
<dbReference type="AlphaFoldDB" id="A0A2P2SY50"/>
<feature type="compositionally biased region" description="Polar residues" evidence="2">
    <location>
        <begin position="251"/>
        <end position="261"/>
    </location>
</feature>
<dbReference type="FunFam" id="1.20.5.170:FF:000031">
    <property type="entry name" value="BZIP transcription factor (MeaB)"/>
    <property type="match status" value="1"/>
</dbReference>
<reference evidence="5" key="2">
    <citation type="journal article" date="2018" name="Nat. Commun.">
        <title>Extreme sensitivity to ultraviolet light in the fungal pathogen causing white-nose syndrome of bats.</title>
        <authorList>
            <person name="Palmer J.M."/>
            <person name="Drees K.P."/>
            <person name="Foster J.T."/>
            <person name="Lindner D.L."/>
        </authorList>
    </citation>
    <scope>NUCLEOTIDE SEQUENCE [LARGE SCALE GENOMIC DNA]</scope>
    <source>
        <strain evidence="5">UAMH 10579</strain>
    </source>
</reference>
<dbReference type="Gene3D" id="1.20.5.170">
    <property type="match status" value="1"/>
</dbReference>
<reference evidence="4 5" key="1">
    <citation type="submission" date="2016-03" db="EMBL/GenBank/DDBJ databases">
        <title>Comparative genomics of Pseudogymnoascus destructans, the fungus causing white-nose syndrome of bats.</title>
        <authorList>
            <person name="Palmer J.M."/>
            <person name="Drees K.P."/>
            <person name="Foster J.T."/>
            <person name="Lindner D.L."/>
        </authorList>
    </citation>
    <scope>NUCLEOTIDE SEQUENCE [LARGE SCALE GENOMIC DNA]</scope>
    <source>
        <strain evidence="4 5">UAMH 10579</strain>
    </source>
</reference>
<dbReference type="GeneID" id="28833860"/>